<evidence type="ECO:0000313" key="12">
    <source>
        <dbReference type="Proteomes" id="UP001162131"/>
    </source>
</evidence>
<dbReference type="GO" id="GO:0004775">
    <property type="term" value="F:succinate-CoA ligase (ADP-forming) activity"/>
    <property type="evidence" value="ECO:0007669"/>
    <property type="project" value="UniProtKB-UniRule"/>
</dbReference>
<dbReference type="GO" id="GO:0000287">
    <property type="term" value="F:magnesium ion binding"/>
    <property type="evidence" value="ECO:0007669"/>
    <property type="project" value="UniProtKB-UniRule"/>
</dbReference>
<dbReference type="InterPro" id="IPR011761">
    <property type="entry name" value="ATP-grasp"/>
</dbReference>
<feature type="binding site" evidence="7">
    <location>
        <position position="232"/>
    </location>
    <ligand>
        <name>Mg(2+)</name>
        <dbReference type="ChEBI" id="CHEBI:18420"/>
    </ligand>
</feature>
<dbReference type="GO" id="GO:0006099">
    <property type="term" value="P:tricarboxylic acid cycle"/>
    <property type="evidence" value="ECO:0007669"/>
    <property type="project" value="UniProtKB-UniRule"/>
</dbReference>
<dbReference type="SUPFAM" id="SSF52210">
    <property type="entry name" value="Succinyl-CoA synthetase domains"/>
    <property type="match status" value="1"/>
</dbReference>
<evidence type="ECO:0000259" key="10">
    <source>
        <dbReference type="PROSITE" id="PS50975"/>
    </source>
</evidence>
<dbReference type="Pfam" id="PF08442">
    <property type="entry name" value="ATP-grasp_2"/>
    <property type="match status" value="1"/>
</dbReference>
<evidence type="ECO:0000256" key="3">
    <source>
        <dbReference type="ARBA" id="ARBA00022598"/>
    </source>
</evidence>
<dbReference type="PROSITE" id="PS50975">
    <property type="entry name" value="ATP_GRASP"/>
    <property type="match status" value="1"/>
</dbReference>
<dbReference type="FunFam" id="3.30.470.20:FF:000002">
    <property type="entry name" value="Succinate--CoA ligase [ADP-forming] subunit beta"/>
    <property type="match status" value="1"/>
</dbReference>
<comment type="subcellular location">
    <subcellularLocation>
        <location evidence="7">Mitochondrion</location>
    </subcellularLocation>
</comment>
<evidence type="ECO:0000256" key="5">
    <source>
        <dbReference type="ARBA" id="ARBA00022741"/>
    </source>
</evidence>
<dbReference type="PIRSF" id="PIRSF001554">
    <property type="entry name" value="SucCS_beta"/>
    <property type="match status" value="1"/>
</dbReference>
<evidence type="ECO:0000256" key="6">
    <source>
        <dbReference type="ARBA" id="ARBA00022842"/>
    </source>
</evidence>
<dbReference type="GO" id="GO:0005524">
    <property type="term" value="F:ATP binding"/>
    <property type="evidence" value="ECO:0007669"/>
    <property type="project" value="UniProtKB-UniRule"/>
</dbReference>
<dbReference type="PANTHER" id="PTHR11815:SF10">
    <property type="entry name" value="SUCCINATE--COA LIGASE [GDP-FORMING] SUBUNIT BETA, MITOCHONDRIAL"/>
    <property type="match status" value="1"/>
</dbReference>
<dbReference type="InterPro" id="IPR013650">
    <property type="entry name" value="ATP-grasp_succ-CoA_synth-type"/>
</dbReference>
<evidence type="ECO:0000256" key="8">
    <source>
        <dbReference type="PROSITE-ProRule" id="PRU00409"/>
    </source>
</evidence>
<evidence type="ECO:0000256" key="7">
    <source>
        <dbReference type="HAMAP-Rule" id="MF_03219"/>
    </source>
</evidence>
<feature type="binding site" evidence="7">
    <location>
        <position position="58"/>
    </location>
    <ligand>
        <name>ATP</name>
        <dbReference type="ChEBI" id="CHEBI:30616"/>
    </ligand>
</feature>
<dbReference type="GO" id="GO:0006104">
    <property type="term" value="P:succinyl-CoA metabolic process"/>
    <property type="evidence" value="ECO:0007669"/>
    <property type="project" value="TreeGrafter"/>
</dbReference>
<comment type="caution">
    <text evidence="7">Lacks conserved residue(s) required for the propagation of feature annotation.</text>
</comment>
<dbReference type="GO" id="GO:0005739">
    <property type="term" value="C:mitochondrion"/>
    <property type="evidence" value="ECO:0007669"/>
    <property type="project" value="UniProtKB-SubCell"/>
</dbReference>
<dbReference type="SUPFAM" id="SSF56059">
    <property type="entry name" value="Glutathione synthetase ATP-binding domain-like"/>
    <property type="match status" value="1"/>
</dbReference>
<dbReference type="EC" id="6.2.1.5" evidence="7"/>
<dbReference type="Gene3D" id="3.30.470.20">
    <property type="entry name" value="ATP-grasp fold, B domain"/>
    <property type="match status" value="1"/>
</dbReference>
<dbReference type="NCBIfam" id="TIGR01016">
    <property type="entry name" value="sucCoAbeta"/>
    <property type="match status" value="1"/>
</dbReference>
<dbReference type="InterPro" id="IPR017866">
    <property type="entry name" value="Succ-CoA_synthase_bsu_CS"/>
</dbReference>
<feature type="binding site" evidence="7">
    <location>
        <begin position="344"/>
        <end position="346"/>
    </location>
    <ligand>
        <name>substrate</name>
        <note>ligand shared with subunit alpha</note>
    </ligand>
</feature>
<keyword evidence="2 7" id="KW-0816">Tricarboxylic acid cycle</keyword>
<dbReference type="FunFam" id="3.40.50.261:FF:000001">
    <property type="entry name" value="Succinate--CoA ligase [ADP-forming] subunit beta"/>
    <property type="match status" value="1"/>
</dbReference>
<dbReference type="EMBL" id="CAJZBQ010000055">
    <property type="protein sequence ID" value="CAG9332696.1"/>
    <property type="molecule type" value="Genomic_DNA"/>
</dbReference>
<keyword evidence="7 8" id="KW-0067">ATP-binding</keyword>
<evidence type="ECO:0000313" key="11">
    <source>
        <dbReference type="EMBL" id="CAG9332696.1"/>
    </source>
</evidence>
<keyword evidence="7" id="KW-0496">Mitochondrion</keyword>
<dbReference type="Gene3D" id="3.30.1490.20">
    <property type="entry name" value="ATP-grasp fold, A domain"/>
    <property type="match status" value="1"/>
</dbReference>
<reference evidence="11" key="1">
    <citation type="submission" date="2021-09" db="EMBL/GenBank/DDBJ databases">
        <authorList>
            <consortium name="AG Swart"/>
            <person name="Singh M."/>
            <person name="Singh A."/>
            <person name="Seah K."/>
            <person name="Emmerich C."/>
        </authorList>
    </citation>
    <scope>NUCLEOTIDE SEQUENCE</scope>
    <source>
        <strain evidence="11">ATCC30299</strain>
    </source>
</reference>
<sequence length="411" mass="45138">MAFRGLFKAPFRRYSLHEFQSKKLLHDSGVKVQRGTTADTATDSELAAASLRSPYIVKANVQVGGRGLGTLSSGLKGGVQFCKTPQEVGKVASQMIGYQLVTKQTTAEGVPVKSLMILEEVDIKRQLYLAFVLDRQIGGPAVIYSQDGGMDIEAVAHNNPSSVHVKPIDIHRGFSEAEALEITRELQLSDKEAAQGAKDIVRLYELFKQKDALQLEINPWATTPTEEMYCVDAKVTIDDNAIFRHKDIIAFREQAETFSKEDSVEREAEKSGLNYVGMTGNIGCMVNGAGLAMATMDIIKLYGGAPANFLDVGGGANEKQIFKAFDILFSHSHVKSIFVNIFGGIVRCDLIAEMLIKAKNQLGFPCPLVVRLQGNNADVAQRMIEEERDEKLHSEFNMENAAKLAVSYANR</sequence>
<dbReference type="AlphaFoldDB" id="A0AAU9KFE8"/>
<comment type="pathway">
    <text evidence="1 7">Carbohydrate metabolism; tricarboxylic acid cycle; succinate from succinyl-CoA (ligase route): step 1/1.</text>
</comment>
<dbReference type="NCBIfam" id="NF001913">
    <property type="entry name" value="PRK00696.1"/>
    <property type="match status" value="1"/>
</dbReference>
<dbReference type="PANTHER" id="PTHR11815">
    <property type="entry name" value="SUCCINYL-COA SYNTHETASE BETA CHAIN"/>
    <property type="match status" value="1"/>
</dbReference>
<dbReference type="PROSITE" id="PS01217">
    <property type="entry name" value="SUCCINYL_COA_LIG_3"/>
    <property type="match status" value="1"/>
</dbReference>
<accession>A0AAU9KFE8</accession>
<evidence type="ECO:0000256" key="4">
    <source>
        <dbReference type="ARBA" id="ARBA00022723"/>
    </source>
</evidence>
<proteinExistence type="inferred from homology"/>
<feature type="binding site" evidence="7">
    <location>
        <position position="218"/>
    </location>
    <ligand>
        <name>Mg(2+)</name>
        <dbReference type="ChEBI" id="CHEBI:18420"/>
    </ligand>
</feature>
<dbReference type="GO" id="GO:0042709">
    <property type="term" value="C:succinate-CoA ligase complex"/>
    <property type="evidence" value="ECO:0007669"/>
    <property type="project" value="TreeGrafter"/>
</dbReference>
<evidence type="ECO:0000256" key="2">
    <source>
        <dbReference type="ARBA" id="ARBA00022532"/>
    </source>
</evidence>
<dbReference type="InterPro" id="IPR013815">
    <property type="entry name" value="ATP_grasp_subdomain_1"/>
</dbReference>
<comment type="cofactor">
    <cofactor evidence="7">
        <name>Mg(2+)</name>
        <dbReference type="ChEBI" id="CHEBI:18420"/>
    </cofactor>
    <text evidence="7">Binds 1 Mg(2+) ion per subunit.</text>
</comment>
<dbReference type="Gene3D" id="3.40.50.261">
    <property type="entry name" value="Succinyl-CoA synthetase domains"/>
    <property type="match status" value="1"/>
</dbReference>
<dbReference type="HAMAP" id="MF_00558">
    <property type="entry name" value="Succ_CoA_beta"/>
    <property type="match status" value="1"/>
</dbReference>
<comment type="function">
    <text evidence="7">Succinyl-CoA synthetase functions in the citric acid cycle (TCA), coupling the hydrolysis of succinyl-CoA to the synthesis of ATP and thus represents the only step of substrate-level phosphorylation in the TCA. The beta subunit provides nucleotide specificity of the enzyme and binds the substrate succinate, while the binding sites for coenzyme A and phosphate are found in the alpha subunit.</text>
</comment>
<dbReference type="Pfam" id="PF00549">
    <property type="entry name" value="Ligase_CoA"/>
    <property type="match status" value="1"/>
</dbReference>
<dbReference type="InterPro" id="IPR005809">
    <property type="entry name" value="Succ_CoA_ligase-like_bsu"/>
</dbReference>
<keyword evidence="5 7" id="KW-0547">Nucleotide-binding</keyword>
<protein>
    <recommendedName>
        <fullName evidence="7">Succinate--CoA ligase [ADP-forming] subunit beta, mitochondrial</fullName>
        <ecNumber evidence="7">6.2.1.5</ecNumber>
    </recommendedName>
    <alternativeName>
        <fullName evidence="7">Succinyl-CoA synthetase beta chain</fullName>
        <shortName evidence="7">SCS-beta</shortName>
    </alternativeName>
</protein>
<name>A0AAU9KFE8_9CILI</name>
<feature type="domain" description="ATP-grasp" evidence="10">
    <location>
        <begin position="22"/>
        <end position="68"/>
    </location>
</feature>
<comment type="catalytic activity">
    <reaction evidence="7">
        <text>succinate + ATP + CoA = succinyl-CoA + ADP + phosphate</text>
        <dbReference type="Rhea" id="RHEA:17661"/>
        <dbReference type="ChEBI" id="CHEBI:30031"/>
        <dbReference type="ChEBI" id="CHEBI:30616"/>
        <dbReference type="ChEBI" id="CHEBI:43474"/>
        <dbReference type="ChEBI" id="CHEBI:57287"/>
        <dbReference type="ChEBI" id="CHEBI:57292"/>
        <dbReference type="ChEBI" id="CHEBI:456216"/>
        <dbReference type="EC" id="6.2.1.5"/>
    </reaction>
</comment>
<comment type="subunit">
    <text evidence="7 9">Heterodimer of an alpha and a beta subunit.</text>
</comment>
<comment type="similarity">
    <text evidence="7 9">Belongs to the succinate/malate CoA ligase beta subunit family.</text>
</comment>
<comment type="caution">
    <text evidence="11">The sequence shown here is derived from an EMBL/GenBank/DDBJ whole genome shotgun (WGS) entry which is preliminary data.</text>
</comment>
<keyword evidence="3 7" id="KW-0436">Ligase</keyword>
<dbReference type="InterPro" id="IPR005811">
    <property type="entry name" value="SUCC_ACL_C"/>
</dbReference>
<evidence type="ECO:0000256" key="9">
    <source>
        <dbReference type="RuleBase" id="RU361258"/>
    </source>
</evidence>
<keyword evidence="12" id="KW-1185">Reference proteome</keyword>
<dbReference type="Proteomes" id="UP001162131">
    <property type="component" value="Unassembled WGS sequence"/>
</dbReference>
<feature type="binding site" evidence="7">
    <location>
        <begin position="65"/>
        <end position="67"/>
    </location>
    <ligand>
        <name>ATP</name>
        <dbReference type="ChEBI" id="CHEBI:30616"/>
    </ligand>
</feature>
<keyword evidence="4 7" id="KW-0479">Metal-binding</keyword>
<feature type="binding site" evidence="7">
    <location>
        <position position="287"/>
    </location>
    <ligand>
        <name>substrate</name>
        <note>ligand shared with subunit alpha</note>
    </ligand>
</feature>
<gene>
    <name evidence="11" type="ORF">BSTOLATCC_MIC56988</name>
</gene>
<keyword evidence="6 7" id="KW-0460">Magnesium</keyword>
<organism evidence="11 12">
    <name type="scientific">Blepharisma stoltei</name>
    <dbReference type="NCBI Taxonomy" id="1481888"/>
    <lineage>
        <taxon>Eukaryota</taxon>
        <taxon>Sar</taxon>
        <taxon>Alveolata</taxon>
        <taxon>Ciliophora</taxon>
        <taxon>Postciliodesmatophora</taxon>
        <taxon>Heterotrichea</taxon>
        <taxon>Heterotrichida</taxon>
        <taxon>Blepharismidae</taxon>
        <taxon>Blepharisma</taxon>
    </lineage>
</organism>
<evidence type="ECO:0000256" key="1">
    <source>
        <dbReference type="ARBA" id="ARBA00005064"/>
    </source>
</evidence>
<dbReference type="InterPro" id="IPR016102">
    <property type="entry name" value="Succinyl-CoA_synth-like"/>
</dbReference>